<proteinExistence type="predicted"/>
<dbReference type="OrthoDB" id="78198at2759"/>
<reference evidence="4 5" key="1">
    <citation type="submission" date="2014-04" db="EMBL/GenBank/DDBJ databases">
        <authorList>
            <consortium name="DOE Joint Genome Institute"/>
            <person name="Kuo A."/>
            <person name="Girlanda M."/>
            <person name="Perotto S."/>
            <person name="Kohler A."/>
            <person name="Nagy L.G."/>
            <person name="Floudas D."/>
            <person name="Copeland A."/>
            <person name="Barry K.W."/>
            <person name="Cichocki N."/>
            <person name="Veneault-Fourrey C."/>
            <person name="LaButti K."/>
            <person name="Lindquist E.A."/>
            <person name="Lipzen A."/>
            <person name="Lundell T."/>
            <person name="Morin E."/>
            <person name="Murat C."/>
            <person name="Sun H."/>
            <person name="Tunlid A."/>
            <person name="Henrissat B."/>
            <person name="Grigoriev I.V."/>
            <person name="Hibbett D.S."/>
            <person name="Martin F."/>
            <person name="Nordberg H.P."/>
            <person name="Cantor M.N."/>
            <person name="Hua S.X."/>
        </authorList>
    </citation>
    <scope>NUCLEOTIDE SEQUENCE [LARGE SCALE GENOMIC DNA]</scope>
    <source>
        <strain evidence="4 5">MUT 4182</strain>
    </source>
</reference>
<dbReference type="Pfam" id="PF13359">
    <property type="entry name" value="DDE_Tnp_4"/>
    <property type="match status" value="1"/>
</dbReference>
<organism evidence="4 5">
    <name type="scientific">Tulasnella calospora MUT 4182</name>
    <dbReference type="NCBI Taxonomy" id="1051891"/>
    <lineage>
        <taxon>Eukaryota</taxon>
        <taxon>Fungi</taxon>
        <taxon>Dikarya</taxon>
        <taxon>Basidiomycota</taxon>
        <taxon>Agaricomycotina</taxon>
        <taxon>Agaricomycetes</taxon>
        <taxon>Cantharellales</taxon>
        <taxon>Tulasnellaceae</taxon>
        <taxon>Tulasnella</taxon>
    </lineage>
</organism>
<dbReference type="GO" id="GO:0046872">
    <property type="term" value="F:metal ion binding"/>
    <property type="evidence" value="ECO:0007669"/>
    <property type="project" value="UniProtKB-KW"/>
</dbReference>
<keyword evidence="5" id="KW-1185">Reference proteome</keyword>
<protein>
    <recommendedName>
        <fullName evidence="3">DDE Tnp4 domain-containing protein</fullName>
    </recommendedName>
</protein>
<dbReference type="Proteomes" id="UP000054248">
    <property type="component" value="Unassembled WGS sequence"/>
</dbReference>
<sequence length="399" mass="45643">MLDPALTYFLLTTREEALQHQQAAGLVVMLGAQSRHERIRQRFQQRLYLTRPVLLPNPRYATPWIHLYESKDNRAYITTMGFNVATFEFLQTSGFSDVWDSTPIPQADTSSSKSLQQIFALVPATTSRYLDFALDILLWTLQSLPDASITIPRSLRQYEYLSSLIEAQHPLLKGVFGFLDRWKTPIFTPGDPEVENLTYSGWYHDHYVSSVAVFDSEGLIIANRTNCPSSWHDARIARPIYNKLISQAPAGFSLLSDTAFPRTERALRGRIIAPLKSGQRLPVDLTEKEAILVLNREIVTAHQAAKWGMRSIQSTFSRLRVPLDANDSLCCQRIFAVVLQLHNLRVQWVGISQIHSVYVSTWYKLPMEKAVWEGFEEMVFGEMRHFDRVARFHVVAADL</sequence>
<dbReference type="PANTHER" id="PTHR48471:SF1">
    <property type="entry name" value="DDE TNP4 DOMAIN-CONTAINING PROTEIN"/>
    <property type="match status" value="1"/>
</dbReference>
<dbReference type="EMBL" id="KN823080">
    <property type="protein sequence ID" value="KIO23649.1"/>
    <property type="molecule type" value="Genomic_DNA"/>
</dbReference>
<evidence type="ECO:0000313" key="5">
    <source>
        <dbReference type="Proteomes" id="UP000054248"/>
    </source>
</evidence>
<dbReference type="HOGENOM" id="CLU_048932_1_2_1"/>
<evidence type="ECO:0000256" key="2">
    <source>
        <dbReference type="ARBA" id="ARBA00022723"/>
    </source>
</evidence>
<gene>
    <name evidence="4" type="ORF">M407DRAFT_15528</name>
</gene>
<comment type="cofactor">
    <cofactor evidence="1">
        <name>a divalent metal cation</name>
        <dbReference type="ChEBI" id="CHEBI:60240"/>
    </cofactor>
</comment>
<keyword evidence="2" id="KW-0479">Metal-binding</keyword>
<evidence type="ECO:0000313" key="4">
    <source>
        <dbReference type="EMBL" id="KIO23649.1"/>
    </source>
</evidence>
<evidence type="ECO:0000256" key="1">
    <source>
        <dbReference type="ARBA" id="ARBA00001968"/>
    </source>
</evidence>
<dbReference type="InterPro" id="IPR027806">
    <property type="entry name" value="HARBI1_dom"/>
</dbReference>
<accession>A0A0C3QEV6</accession>
<evidence type="ECO:0000259" key="3">
    <source>
        <dbReference type="Pfam" id="PF13359"/>
    </source>
</evidence>
<reference evidence="5" key="2">
    <citation type="submission" date="2015-01" db="EMBL/GenBank/DDBJ databases">
        <title>Evolutionary Origins and Diversification of the Mycorrhizal Mutualists.</title>
        <authorList>
            <consortium name="DOE Joint Genome Institute"/>
            <consortium name="Mycorrhizal Genomics Consortium"/>
            <person name="Kohler A."/>
            <person name="Kuo A."/>
            <person name="Nagy L.G."/>
            <person name="Floudas D."/>
            <person name="Copeland A."/>
            <person name="Barry K.W."/>
            <person name="Cichocki N."/>
            <person name="Veneault-Fourrey C."/>
            <person name="LaButti K."/>
            <person name="Lindquist E.A."/>
            <person name="Lipzen A."/>
            <person name="Lundell T."/>
            <person name="Morin E."/>
            <person name="Murat C."/>
            <person name="Riley R."/>
            <person name="Ohm R."/>
            <person name="Sun H."/>
            <person name="Tunlid A."/>
            <person name="Henrissat B."/>
            <person name="Grigoriev I.V."/>
            <person name="Hibbett D.S."/>
            <person name="Martin F."/>
        </authorList>
    </citation>
    <scope>NUCLEOTIDE SEQUENCE [LARGE SCALE GENOMIC DNA]</scope>
    <source>
        <strain evidence="5">MUT 4182</strain>
    </source>
</reference>
<name>A0A0C3QEV6_9AGAM</name>
<dbReference type="PANTHER" id="PTHR48471">
    <property type="entry name" value="DDE TNP4 DOMAIN-CONTAINING PROTEIN"/>
    <property type="match status" value="1"/>
</dbReference>
<feature type="domain" description="DDE Tnp4" evidence="3">
    <location>
        <begin position="183"/>
        <end position="343"/>
    </location>
</feature>
<dbReference type="AlphaFoldDB" id="A0A0C3QEV6"/>